<reference evidence="5 6" key="1">
    <citation type="submission" date="2018-08" db="EMBL/GenBank/DDBJ databases">
        <title>A genome reference for cultivated species of the human gut microbiota.</title>
        <authorList>
            <person name="Zou Y."/>
            <person name="Xue W."/>
            <person name="Luo G."/>
        </authorList>
    </citation>
    <scope>NUCLEOTIDE SEQUENCE [LARGE SCALE GENOMIC DNA]</scope>
    <source>
        <strain evidence="5 6">AM07-24</strain>
    </source>
</reference>
<dbReference type="Gene3D" id="3.40.50.150">
    <property type="entry name" value="Vaccinia Virus protein VP39"/>
    <property type="match status" value="1"/>
</dbReference>
<keyword evidence="2 5" id="KW-0808">Transferase</keyword>
<dbReference type="CDD" id="cd02440">
    <property type="entry name" value="AdoMet_MTases"/>
    <property type="match status" value="1"/>
</dbReference>
<name>A0A415E8E8_9FIRM</name>
<dbReference type="EMBL" id="QRMS01000001">
    <property type="protein sequence ID" value="RHJ89875.1"/>
    <property type="molecule type" value="Genomic_DNA"/>
</dbReference>
<dbReference type="RefSeq" id="WP_118333886.1">
    <property type="nucleotide sequence ID" value="NZ_JBKYJU010000004.1"/>
</dbReference>
<dbReference type="STRING" id="1776384.GCA_900086585_03235"/>
<dbReference type="GO" id="GO:0032259">
    <property type="term" value="P:methylation"/>
    <property type="evidence" value="ECO:0007669"/>
    <property type="project" value="UniProtKB-KW"/>
</dbReference>
<sequence>MFKNIYTTLKKPPLYEKSAVAFWDDQYISKQMLKAHLDPDFEGASRKLSFINQSTAWISKLLPPTDYPSLLDVGCGPGIYAERFVKAGYQVTGIDFSRRSINYAKESAANQGLDIAYNCQDYLKLDLNADFDVVTMIYCDYGALSTADRGNLLSRVYQSLRPGGRFLLDVFSMAAYDRFEEKQTWDFCLADGFWRQDAYLALSGFYRYAPNVTLEEICIVSEKELVPYYLWTTYFTAETLSKEAASAGFKVLNVFGDMAGNPGTDESQTLAILLEK</sequence>
<evidence type="ECO:0000313" key="6">
    <source>
        <dbReference type="Proteomes" id="UP000284841"/>
    </source>
</evidence>
<evidence type="ECO:0000259" key="4">
    <source>
        <dbReference type="Pfam" id="PF13649"/>
    </source>
</evidence>
<evidence type="ECO:0000256" key="1">
    <source>
        <dbReference type="ARBA" id="ARBA00022603"/>
    </source>
</evidence>
<dbReference type="InterPro" id="IPR041698">
    <property type="entry name" value="Methyltransf_25"/>
</dbReference>
<dbReference type="PANTHER" id="PTHR43464">
    <property type="entry name" value="METHYLTRANSFERASE"/>
    <property type="match status" value="1"/>
</dbReference>
<keyword evidence="1 5" id="KW-0489">Methyltransferase</keyword>
<comment type="caution">
    <text evidence="5">The sequence shown here is derived from an EMBL/GenBank/DDBJ whole genome shotgun (WGS) entry which is preliminary data.</text>
</comment>
<dbReference type="InterPro" id="IPR029063">
    <property type="entry name" value="SAM-dependent_MTases_sf"/>
</dbReference>
<protein>
    <submittedName>
        <fullName evidence="5">Class I SAM-dependent methyltransferase</fullName>
    </submittedName>
</protein>
<organism evidence="5 6">
    <name type="scientific">Emergencia timonensis</name>
    <dbReference type="NCBI Taxonomy" id="1776384"/>
    <lineage>
        <taxon>Bacteria</taxon>
        <taxon>Bacillati</taxon>
        <taxon>Bacillota</taxon>
        <taxon>Clostridia</taxon>
        <taxon>Peptostreptococcales</taxon>
        <taxon>Anaerovoracaceae</taxon>
        <taxon>Emergencia</taxon>
    </lineage>
</organism>
<evidence type="ECO:0000256" key="2">
    <source>
        <dbReference type="ARBA" id="ARBA00022679"/>
    </source>
</evidence>
<gene>
    <name evidence="5" type="ORF">DW099_04735</name>
</gene>
<feature type="domain" description="Methyltransferase" evidence="4">
    <location>
        <begin position="71"/>
        <end position="164"/>
    </location>
</feature>
<dbReference type="OrthoDB" id="5522265at2"/>
<dbReference type="SUPFAM" id="SSF53335">
    <property type="entry name" value="S-adenosyl-L-methionine-dependent methyltransferases"/>
    <property type="match status" value="1"/>
</dbReference>
<keyword evidence="3" id="KW-0949">S-adenosyl-L-methionine</keyword>
<keyword evidence="6" id="KW-1185">Reference proteome</keyword>
<dbReference type="Proteomes" id="UP000284841">
    <property type="component" value="Unassembled WGS sequence"/>
</dbReference>
<dbReference type="AlphaFoldDB" id="A0A415E8E8"/>
<evidence type="ECO:0000256" key="3">
    <source>
        <dbReference type="ARBA" id="ARBA00022691"/>
    </source>
</evidence>
<accession>A0A415E8E8</accession>
<proteinExistence type="predicted"/>
<dbReference type="PANTHER" id="PTHR43464:SF19">
    <property type="entry name" value="UBIQUINONE BIOSYNTHESIS O-METHYLTRANSFERASE, MITOCHONDRIAL"/>
    <property type="match status" value="1"/>
</dbReference>
<dbReference type="GO" id="GO:0008168">
    <property type="term" value="F:methyltransferase activity"/>
    <property type="evidence" value="ECO:0007669"/>
    <property type="project" value="UniProtKB-KW"/>
</dbReference>
<dbReference type="Pfam" id="PF13649">
    <property type="entry name" value="Methyltransf_25"/>
    <property type="match status" value="1"/>
</dbReference>
<evidence type="ECO:0000313" key="5">
    <source>
        <dbReference type="EMBL" id="RHJ89875.1"/>
    </source>
</evidence>